<dbReference type="RefSeq" id="WP_171438015.1">
    <property type="nucleotide sequence ID" value="NZ_JABFJV010000309.1"/>
</dbReference>
<reference evidence="2 3" key="1">
    <citation type="submission" date="2020-05" db="EMBL/GenBank/DDBJ databases">
        <authorList>
            <person name="Whitworth D."/>
        </authorList>
    </citation>
    <scope>NUCLEOTIDE SEQUENCE [LARGE SCALE GENOMIC DNA]</scope>
    <source>
        <strain evidence="2 3">AB043B</strain>
    </source>
</reference>
<sequence>MASRIPARPARNVDDSSARLIACGVSIGLFVIACYLPALITRTPHGGGDSAVNGAFLLLIGSTAVVSGNFGWFANPLLAVAIVMLALRADRKAFKWGITACVLGASSIVSTRSYNADVRGTEIGFYVWMASLLVVPFTAHLLSQRDTRS</sequence>
<name>A0A7Y4KR19_9BACT</name>
<feature type="transmembrane region" description="Helical" evidence="1">
    <location>
        <begin position="20"/>
        <end position="40"/>
    </location>
</feature>
<keyword evidence="1" id="KW-0812">Transmembrane</keyword>
<keyword evidence="3" id="KW-1185">Reference proteome</keyword>
<feature type="transmembrane region" description="Helical" evidence="1">
    <location>
        <begin position="93"/>
        <end position="111"/>
    </location>
</feature>
<evidence type="ECO:0000313" key="3">
    <source>
        <dbReference type="Proteomes" id="UP000563426"/>
    </source>
</evidence>
<keyword evidence="1" id="KW-0472">Membrane</keyword>
<keyword evidence="1" id="KW-1133">Transmembrane helix</keyword>
<dbReference type="Proteomes" id="UP000563426">
    <property type="component" value="Unassembled WGS sequence"/>
</dbReference>
<dbReference type="EMBL" id="JABFJV010000309">
    <property type="protein sequence ID" value="NOK38335.1"/>
    <property type="molecule type" value="Genomic_DNA"/>
</dbReference>
<gene>
    <name evidence="2" type="ORF">HMI49_34565</name>
</gene>
<accession>A0A7Y4KR19</accession>
<dbReference type="PROSITE" id="PS51257">
    <property type="entry name" value="PROKAR_LIPOPROTEIN"/>
    <property type="match status" value="1"/>
</dbReference>
<evidence type="ECO:0000313" key="2">
    <source>
        <dbReference type="EMBL" id="NOK38335.1"/>
    </source>
</evidence>
<feature type="transmembrane region" description="Helical" evidence="1">
    <location>
        <begin position="123"/>
        <end position="142"/>
    </location>
</feature>
<comment type="caution">
    <text evidence="2">The sequence shown here is derived from an EMBL/GenBank/DDBJ whole genome shotgun (WGS) entry which is preliminary data.</text>
</comment>
<proteinExistence type="predicted"/>
<dbReference type="AlphaFoldDB" id="A0A7Y4KR19"/>
<evidence type="ECO:0000256" key="1">
    <source>
        <dbReference type="SAM" id="Phobius"/>
    </source>
</evidence>
<protein>
    <submittedName>
        <fullName evidence="2">Uncharacterized protein</fullName>
    </submittedName>
</protein>
<feature type="transmembrane region" description="Helical" evidence="1">
    <location>
        <begin position="55"/>
        <end position="86"/>
    </location>
</feature>
<organism evidence="2 3">
    <name type="scientific">Corallococcus exercitus</name>
    <dbReference type="NCBI Taxonomy" id="2316736"/>
    <lineage>
        <taxon>Bacteria</taxon>
        <taxon>Pseudomonadati</taxon>
        <taxon>Myxococcota</taxon>
        <taxon>Myxococcia</taxon>
        <taxon>Myxococcales</taxon>
        <taxon>Cystobacterineae</taxon>
        <taxon>Myxococcaceae</taxon>
        <taxon>Corallococcus</taxon>
    </lineage>
</organism>